<dbReference type="PROSITE" id="PS51009">
    <property type="entry name" value="CYTCII"/>
    <property type="match status" value="1"/>
</dbReference>
<dbReference type="GO" id="GO:0042597">
    <property type="term" value="C:periplasmic space"/>
    <property type="evidence" value="ECO:0007669"/>
    <property type="project" value="InterPro"/>
</dbReference>
<feature type="binding site" description="covalent" evidence="7">
    <location>
        <position position="139"/>
    </location>
    <ligand>
        <name>heme c</name>
        <dbReference type="ChEBI" id="CHEBI:61717"/>
    </ligand>
</feature>
<dbReference type="EMBL" id="JAZHOF010000003">
    <property type="protein sequence ID" value="MEJ8571365.1"/>
    <property type="molecule type" value="Genomic_DNA"/>
</dbReference>
<dbReference type="GO" id="GO:0009055">
    <property type="term" value="F:electron transfer activity"/>
    <property type="evidence" value="ECO:0007669"/>
    <property type="project" value="InterPro"/>
</dbReference>
<sequence>MKRLLFVGTTVAVLATGAVAWAAMDPIAKRQMVMKNNGAAVGTLAKMAKGEMPFDAGAANLAVRVLYNGSAGFTSLFPEGTQTGGDTEASPKIWEDMAGFQAKDDALAEAAAGIIANPISDLDGVKAALGTIGQTCQGCHETYRQKNNG</sequence>
<evidence type="ECO:0000256" key="8">
    <source>
        <dbReference type="SAM" id="SignalP"/>
    </source>
</evidence>
<keyword evidence="1" id="KW-0813">Transport</keyword>
<feature type="binding site" description="covalent" evidence="7">
    <location>
        <position position="136"/>
    </location>
    <ligand>
        <name>heme c</name>
        <dbReference type="ChEBI" id="CHEBI:61717"/>
    </ligand>
</feature>
<dbReference type="InterPro" id="IPR010980">
    <property type="entry name" value="Cyt_c/b562"/>
</dbReference>
<organism evidence="9 10">
    <name type="scientific">Microbaculum marinum</name>
    <dbReference type="NCBI Taxonomy" id="1764581"/>
    <lineage>
        <taxon>Bacteria</taxon>
        <taxon>Pseudomonadati</taxon>
        <taxon>Pseudomonadota</taxon>
        <taxon>Alphaproteobacteria</taxon>
        <taxon>Hyphomicrobiales</taxon>
        <taxon>Tepidamorphaceae</taxon>
        <taxon>Microbaculum</taxon>
    </lineage>
</organism>
<evidence type="ECO:0000313" key="9">
    <source>
        <dbReference type="EMBL" id="MEJ8571365.1"/>
    </source>
</evidence>
<proteinExistence type="predicted"/>
<dbReference type="GO" id="GO:0020037">
    <property type="term" value="F:heme binding"/>
    <property type="evidence" value="ECO:0007669"/>
    <property type="project" value="InterPro"/>
</dbReference>
<comment type="PTM">
    <text evidence="7">Binds 1 heme group per subunit.</text>
</comment>
<keyword evidence="3 6" id="KW-0479">Metal-binding</keyword>
<gene>
    <name evidence="9" type="ORF">V3328_07775</name>
</gene>
<evidence type="ECO:0000256" key="4">
    <source>
        <dbReference type="ARBA" id="ARBA00022982"/>
    </source>
</evidence>
<dbReference type="Gene3D" id="1.20.120.10">
    <property type="entry name" value="Cytochrome c/b562"/>
    <property type="match status" value="1"/>
</dbReference>
<feature type="chain" id="PRO_5043634239" evidence="8">
    <location>
        <begin position="23"/>
        <end position="149"/>
    </location>
</feature>
<dbReference type="SUPFAM" id="SSF47175">
    <property type="entry name" value="Cytochromes"/>
    <property type="match status" value="1"/>
</dbReference>
<feature type="binding site" description="axial binding residue" evidence="6">
    <location>
        <position position="140"/>
    </location>
    <ligand>
        <name>heme c</name>
        <dbReference type="ChEBI" id="CHEBI:61717"/>
    </ligand>
    <ligandPart>
        <name>Fe</name>
        <dbReference type="ChEBI" id="CHEBI:18248"/>
    </ligandPart>
</feature>
<keyword evidence="4" id="KW-0249">Electron transport</keyword>
<keyword evidence="5 6" id="KW-0408">Iron</keyword>
<reference evidence="9 10" key="1">
    <citation type="submission" date="2024-02" db="EMBL/GenBank/DDBJ databases">
        <title>Genome analysis and characterization of Microbaculum marinisediminis sp. nov., isolated from marine sediment.</title>
        <authorList>
            <person name="Du Z.-J."/>
            <person name="Ye Y.-Q."/>
            <person name="Zhang Z.-R."/>
            <person name="Yuan S.-M."/>
            <person name="Zhang X.-Y."/>
        </authorList>
    </citation>
    <scope>NUCLEOTIDE SEQUENCE [LARGE SCALE GENOMIC DNA]</scope>
    <source>
        <strain evidence="9 10">SDUM1044001</strain>
    </source>
</reference>
<name>A0AAW9RR37_9HYPH</name>
<keyword evidence="2 7" id="KW-0349">Heme</keyword>
<dbReference type="RefSeq" id="WP_340329067.1">
    <property type="nucleotide sequence ID" value="NZ_JAZHOF010000003.1"/>
</dbReference>
<dbReference type="GO" id="GO:0022900">
    <property type="term" value="P:electron transport chain"/>
    <property type="evidence" value="ECO:0007669"/>
    <property type="project" value="InterPro"/>
</dbReference>
<dbReference type="Proteomes" id="UP001378188">
    <property type="component" value="Unassembled WGS sequence"/>
</dbReference>
<evidence type="ECO:0000256" key="2">
    <source>
        <dbReference type="ARBA" id="ARBA00022617"/>
    </source>
</evidence>
<keyword evidence="8" id="KW-0732">Signal</keyword>
<feature type="signal peptide" evidence="8">
    <location>
        <begin position="1"/>
        <end position="22"/>
    </location>
</feature>
<accession>A0AAW9RR37</accession>
<evidence type="ECO:0000313" key="10">
    <source>
        <dbReference type="Proteomes" id="UP001378188"/>
    </source>
</evidence>
<dbReference type="InterPro" id="IPR012127">
    <property type="entry name" value="Cyt_c_prime"/>
</dbReference>
<dbReference type="PIRSF" id="PIRSF000027">
    <property type="entry name" value="Cytc_c_prime"/>
    <property type="match status" value="1"/>
</dbReference>
<dbReference type="PRINTS" id="PR00608">
    <property type="entry name" value="CYTCHROMECII"/>
</dbReference>
<dbReference type="InterPro" id="IPR015984">
    <property type="entry name" value="Cyt_c_prime_subgr"/>
</dbReference>
<keyword evidence="10" id="KW-1185">Reference proteome</keyword>
<comment type="caution">
    <text evidence="9">The sequence shown here is derived from an EMBL/GenBank/DDBJ whole genome shotgun (WGS) entry which is preliminary data.</text>
</comment>
<evidence type="ECO:0000256" key="6">
    <source>
        <dbReference type="PIRSR" id="PIRSR000027-1"/>
    </source>
</evidence>
<dbReference type="Pfam" id="PF01322">
    <property type="entry name" value="Cytochrom_C_2"/>
    <property type="match status" value="1"/>
</dbReference>
<dbReference type="InterPro" id="IPR002321">
    <property type="entry name" value="Cyt_c_II"/>
</dbReference>
<dbReference type="AlphaFoldDB" id="A0AAW9RR37"/>
<evidence type="ECO:0000256" key="3">
    <source>
        <dbReference type="ARBA" id="ARBA00022723"/>
    </source>
</evidence>
<evidence type="ECO:0000256" key="7">
    <source>
        <dbReference type="PIRSR" id="PIRSR000027-2"/>
    </source>
</evidence>
<protein>
    <submittedName>
        <fullName evidence="9">Cytochrome c</fullName>
    </submittedName>
</protein>
<evidence type="ECO:0000256" key="5">
    <source>
        <dbReference type="ARBA" id="ARBA00023004"/>
    </source>
</evidence>
<evidence type="ECO:0000256" key="1">
    <source>
        <dbReference type="ARBA" id="ARBA00022448"/>
    </source>
</evidence>
<dbReference type="GO" id="GO:0005506">
    <property type="term" value="F:iron ion binding"/>
    <property type="evidence" value="ECO:0007669"/>
    <property type="project" value="InterPro"/>
</dbReference>